<name>A0A840E3Z9_9BACT</name>
<dbReference type="PANTHER" id="PTHR11228:SF7">
    <property type="entry name" value="PQQA PEPTIDE CYCLASE"/>
    <property type="match status" value="1"/>
</dbReference>
<evidence type="ECO:0000256" key="1">
    <source>
        <dbReference type="ARBA" id="ARBA00001966"/>
    </source>
</evidence>
<dbReference type="AlphaFoldDB" id="A0A840E3Z9"/>
<dbReference type="PANTHER" id="PTHR11228">
    <property type="entry name" value="RADICAL SAM DOMAIN PROTEIN"/>
    <property type="match status" value="1"/>
</dbReference>
<evidence type="ECO:0000256" key="5">
    <source>
        <dbReference type="ARBA" id="ARBA00023004"/>
    </source>
</evidence>
<accession>A0A840E3Z9</accession>
<evidence type="ECO:0000256" key="6">
    <source>
        <dbReference type="ARBA" id="ARBA00023014"/>
    </source>
</evidence>
<dbReference type="InterPro" id="IPR013785">
    <property type="entry name" value="Aldolase_TIM"/>
</dbReference>
<organism evidence="9 10">
    <name type="scientific">Neolewinella aquimaris</name>
    <dbReference type="NCBI Taxonomy" id="1835722"/>
    <lineage>
        <taxon>Bacteria</taxon>
        <taxon>Pseudomonadati</taxon>
        <taxon>Bacteroidota</taxon>
        <taxon>Saprospiria</taxon>
        <taxon>Saprospirales</taxon>
        <taxon>Lewinellaceae</taxon>
        <taxon>Neolewinella</taxon>
    </lineage>
</organism>
<keyword evidence="3" id="KW-0949">S-adenosyl-L-methionine</keyword>
<proteinExistence type="predicted"/>
<dbReference type="InterPro" id="IPR058240">
    <property type="entry name" value="rSAM_sf"/>
</dbReference>
<evidence type="ECO:0000313" key="10">
    <source>
        <dbReference type="Proteomes" id="UP000576209"/>
    </source>
</evidence>
<evidence type="ECO:0000313" key="9">
    <source>
        <dbReference type="EMBL" id="MBB4079911.1"/>
    </source>
</evidence>
<comment type="cofactor">
    <cofactor evidence="1">
        <name>[4Fe-4S] cluster</name>
        <dbReference type="ChEBI" id="CHEBI:49883"/>
    </cofactor>
</comment>
<dbReference type="SFLD" id="SFLDG01067">
    <property type="entry name" value="SPASM/twitch_domain_containing"/>
    <property type="match status" value="1"/>
</dbReference>
<evidence type="ECO:0000256" key="4">
    <source>
        <dbReference type="ARBA" id="ARBA00022723"/>
    </source>
</evidence>
<evidence type="ECO:0000256" key="3">
    <source>
        <dbReference type="ARBA" id="ARBA00022691"/>
    </source>
</evidence>
<dbReference type="CDD" id="cd21109">
    <property type="entry name" value="SPASM"/>
    <property type="match status" value="1"/>
</dbReference>
<dbReference type="CDD" id="cd01335">
    <property type="entry name" value="Radical_SAM"/>
    <property type="match status" value="1"/>
</dbReference>
<comment type="caution">
    <text evidence="9">The sequence shown here is derived from an EMBL/GenBank/DDBJ whole genome shotgun (WGS) entry which is preliminary data.</text>
</comment>
<feature type="domain" description="4Fe4S-binding SPASM" evidence="8">
    <location>
        <begin position="225"/>
        <end position="291"/>
    </location>
</feature>
<dbReference type="GO" id="GO:0046872">
    <property type="term" value="F:metal ion binding"/>
    <property type="evidence" value="ECO:0007669"/>
    <property type="project" value="UniProtKB-KW"/>
</dbReference>
<dbReference type="InterPro" id="IPR023885">
    <property type="entry name" value="4Fe4S-binding_SPASM_dom"/>
</dbReference>
<protein>
    <submittedName>
        <fullName evidence="9">Radical SAM protein with 4Fe4S-binding SPASM domain</fullName>
    </submittedName>
</protein>
<feature type="domain" description="Radical SAM core" evidence="7">
    <location>
        <begin position="13"/>
        <end position="171"/>
    </location>
</feature>
<keyword evidence="6" id="KW-0411">Iron-sulfur</keyword>
<keyword evidence="4" id="KW-0479">Metal-binding</keyword>
<sequence length="343" mass="39740">MEALDFPNNFQIQTTAYCNAKCSFCPYPVTSKELAMGNMEEAVFRRIVDEISQYSVAMVQPFLMADPLMDKRILPRLAYLRQRLPGVRLNITTNGYLLTQKIIDGLVSLNLETIHISSNGIHPDTYRKTMGIDGLTVLRNVNQLHTALREAGARTEVIVTSILLRETREEIFAARDYWKSRGITFYMNPLNDRAGNLPETHFEDMLPFDQEFNRKQLIQYDMSGCPALYFYMGILFNGDVVTCCHDWRRSLVLGNVKEKSLHDIWHDAPYRRLRQLSDEGRLCERELCDKCGNNRFSIDRGSLQDYLHRHANHQERTPEVNLAEMFHHLTHTDQDSLKLGLIH</sequence>
<dbReference type="RefSeq" id="WP_183496150.1">
    <property type="nucleotide sequence ID" value="NZ_JACIFF010000006.1"/>
</dbReference>
<evidence type="ECO:0000259" key="7">
    <source>
        <dbReference type="Pfam" id="PF04055"/>
    </source>
</evidence>
<keyword evidence="5" id="KW-0408">Iron</keyword>
<gene>
    <name evidence="9" type="ORF">GGR28_002538</name>
</gene>
<dbReference type="SFLD" id="SFLDS00029">
    <property type="entry name" value="Radical_SAM"/>
    <property type="match status" value="1"/>
</dbReference>
<dbReference type="SFLD" id="SFLDG01387">
    <property type="entry name" value="BtrN-like_SPASM_domain_contain"/>
    <property type="match status" value="1"/>
</dbReference>
<dbReference type="Pfam" id="PF13186">
    <property type="entry name" value="SPASM"/>
    <property type="match status" value="1"/>
</dbReference>
<dbReference type="GO" id="GO:0051536">
    <property type="term" value="F:iron-sulfur cluster binding"/>
    <property type="evidence" value="ECO:0007669"/>
    <property type="project" value="UniProtKB-KW"/>
</dbReference>
<dbReference type="Pfam" id="PF04055">
    <property type="entry name" value="Radical_SAM"/>
    <property type="match status" value="1"/>
</dbReference>
<dbReference type="Gene3D" id="3.20.20.70">
    <property type="entry name" value="Aldolase class I"/>
    <property type="match status" value="1"/>
</dbReference>
<keyword evidence="10" id="KW-1185">Reference proteome</keyword>
<dbReference type="Proteomes" id="UP000576209">
    <property type="component" value="Unassembled WGS sequence"/>
</dbReference>
<dbReference type="InterPro" id="IPR050377">
    <property type="entry name" value="Radical_SAM_PqqE_MftC-like"/>
</dbReference>
<evidence type="ECO:0000256" key="2">
    <source>
        <dbReference type="ARBA" id="ARBA00022485"/>
    </source>
</evidence>
<dbReference type="EMBL" id="JACIFF010000006">
    <property type="protein sequence ID" value="MBB4079911.1"/>
    <property type="molecule type" value="Genomic_DNA"/>
</dbReference>
<dbReference type="SUPFAM" id="SSF102114">
    <property type="entry name" value="Radical SAM enzymes"/>
    <property type="match status" value="1"/>
</dbReference>
<keyword evidence="2" id="KW-0004">4Fe-4S</keyword>
<dbReference type="GO" id="GO:0003824">
    <property type="term" value="F:catalytic activity"/>
    <property type="evidence" value="ECO:0007669"/>
    <property type="project" value="InterPro"/>
</dbReference>
<dbReference type="InterPro" id="IPR034391">
    <property type="entry name" value="AdoMet-like_SPASM_containing"/>
</dbReference>
<dbReference type="InterPro" id="IPR007197">
    <property type="entry name" value="rSAM"/>
</dbReference>
<reference evidence="9 10" key="1">
    <citation type="submission" date="2020-08" db="EMBL/GenBank/DDBJ databases">
        <title>Genomic Encyclopedia of Type Strains, Phase IV (KMG-IV): sequencing the most valuable type-strain genomes for metagenomic binning, comparative biology and taxonomic classification.</title>
        <authorList>
            <person name="Goeker M."/>
        </authorList>
    </citation>
    <scope>NUCLEOTIDE SEQUENCE [LARGE SCALE GENOMIC DNA]</scope>
    <source>
        <strain evidence="9 10">DSM 105137</strain>
    </source>
</reference>
<evidence type="ECO:0000259" key="8">
    <source>
        <dbReference type="Pfam" id="PF13186"/>
    </source>
</evidence>